<evidence type="ECO:0000256" key="1">
    <source>
        <dbReference type="SAM" id="MobiDB-lite"/>
    </source>
</evidence>
<reference evidence="2" key="1">
    <citation type="submission" date="2021-01" db="EMBL/GenBank/DDBJ databases">
        <authorList>
            <person name="Corre E."/>
            <person name="Pelletier E."/>
            <person name="Niang G."/>
            <person name="Scheremetjew M."/>
            <person name="Finn R."/>
            <person name="Kale V."/>
            <person name="Holt S."/>
            <person name="Cochrane G."/>
            <person name="Meng A."/>
            <person name="Brown T."/>
            <person name="Cohen L."/>
        </authorList>
    </citation>
    <scope>NUCLEOTIDE SEQUENCE</scope>
    <source>
        <strain evidence="2">CCMP3105</strain>
    </source>
</reference>
<gene>
    <name evidence="2" type="ORF">AMON00008_LOCUS51993</name>
</gene>
<evidence type="ECO:0000313" key="2">
    <source>
        <dbReference type="EMBL" id="CAE4649330.1"/>
    </source>
</evidence>
<feature type="region of interest" description="Disordered" evidence="1">
    <location>
        <begin position="38"/>
        <end position="61"/>
    </location>
</feature>
<sequence length="131" mass="14436">MVLPRLERMSKAIKAKRMSKVAHGRLAKALVLRGSKEKTKSGLTRDGLMRNKRGKVVSKRASAHGHQIYKNIAGWIEAVREARQVLHTQGFVAINGKTLHGKALYLKAKSILEERRSRASSSSDPVGRVGA</sequence>
<proteinExistence type="predicted"/>
<dbReference type="GO" id="GO:0003677">
    <property type="term" value="F:DNA binding"/>
    <property type="evidence" value="ECO:0007669"/>
    <property type="project" value="InterPro"/>
</dbReference>
<organism evidence="2">
    <name type="scientific">Alexandrium monilatum</name>
    <dbReference type="NCBI Taxonomy" id="311494"/>
    <lineage>
        <taxon>Eukaryota</taxon>
        <taxon>Sar</taxon>
        <taxon>Alveolata</taxon>
        <taxon>Dinophyceae</taxon>
        <taxon>Gonyaulacales</taxon>
        <taxon>Pyrocystaceae</taxon>
        <taxon>Alexandrium</taxon>
    </lineage>
</organism>
<accession>A0A7S4SLE4</accession>
<dbReference type="Pfam" id="PF19060">
    <property type="entry name" value="DVNP"/>
    <property type="match status" value="1"/>
</dbReference>
<dbReference type="InterPro" id="IPR043928">
    <property type="entry name" value="DNVP"/>
</dbReference>
<protein>
    <submittedName>
        <fullName evidence="2">Uncharacterized protein</fullName>
    </submittedName>
</protein>
<name>A0A7S4SLE4_9DINO</name>
<feature type="compositionally biased region" description="Basic residues" evidence="1">
    <location>
        <begin position="50"/>
        <end position="61"/>
    </location>
</feature>
<dbReference type="AlphaFoldDB" id="A0A7S4SLE4"/>
<dbReference type="GO" id="GO:0051276">
    <property type="term" value="P:chromosome organization"/>
    <property type="evidence" value="ECO:0007669"/>
    <property type="project" value="InterPro"/>
</dbReference>
<dbReference type="EMBL" id="HBNR01073293">
    <property type="protein sequence ID" value="CAE4649330.1"/>
    <property type="molecule type" value="Transcribed_RNA"/>
</dbReference>